<feature type="compositionally biased region" description="Low complexity" evidence="2">
    <location>
        <begin position="537"/>
        <end position="557"/>
    </location>
</feature>
<evidence type="ECO:0000313" key="3">
    <source>
        <dbReference type="EMBL" id="GBG68664.1"/>
    </source>
</evidence>
<dbReference type="GO" id="GO:0016020">
    <property type="term" value="C:membrane"/>
    <property type="evidence" value="ECO:0007669"/>
    <property type="project" value="UniProtKB-ARBA"/>
</dbReference>
<proteinExistence type="predicted"/>
<feature type="region of interest" description="Disordered" evidence="2">
    <location>
        <begin position="438"/>
        <end position="460"/>
    </location>
</feature>
<dbReference type="Gramene" id="GBG68664">
    <property type="protein sequence ID" value="GBG68664"/>
    <property type="gene ID" value="CBR_g3205"/>
</dbReference>
<dbReference type="STRING" id="69332.A0A388KF29"/>
<name>A0A388KF29_CHABU</name>
<feature type="region of interest" description="Disordered" evidence="2">
    <location>
        <begin position="537"/>
        <end position="595"/>
    </location>
</feature>
<reference evidence="3 4" key="1">
    <citation type="journal article" date="2018" name="Cell">
        <title>The Chara Genome: Secondary Complexity and Implications for Plant Terrestrialization.</title>
        <authorList>
            <person name="Nishiyama T."/>
            <person name="Sakayama H."/>
            <person name="Vries J.D."/>
            <person name="Buschmann H."/>
            <person name="Saint-Marcoux D."/>
            <person name="Ullrich K.K."/>
            <person name="Haas F.B."/>
            <person name="Vanderstraeten L."/>
            <person name="Becker D."/>
            <person name="Lang D."/>
            <person name="Vosolsobe S."/>
            <person name="Rombauts S."/>
            <person name="Wilhelmsson P.K.I."/>
            <person name="Janitza P."/>
            <person name="Kern R."/>
            <person name="Heyl A."/>
            <person name="Rumpler F."/>
            <person name="Villalobos L.I.A.C."/>
            <person name="Clay J.M."/>
            <person name="Skokan R."/>
            <person name="Toyoda A."/>
            <person name="Suzuki Y."/>
            <person name="Kagoshima H."/>
            <person name="Schijlen E."/>
            <person name="Tajeshwar N."/>
            <person name="Catarino B."/>
            <person name="Hetherington A.J."/>
            <person name="Saltykova A."/>
            <person name="Bonnot C."/>
            <person name="Breuninger H."/>
            <person name="Symeonidi A."/>
            <person name="Radhakrishnan G.V."/>
            <person name="Van Nieuwerburgh F."/>
            <person name="Deforce D."/>
            <person name="Chang C."/>
            <person name="Karol K.G."/>
            <person name="Hedrich R."/>
            <person name="Ulvskov P."/>
            <person name="Glockner G."/>
            <person name="Delwiche C.F."/>
            <person name="Petrasek J."/>
            <person name="Van de Peer Y."/>
            <person name="Friml J."/>
            <person name="Beilby M."/>
            <person name="Dolan L."/>
            <person name="Kohara Y."/>
            <person name="Sugano S."/>
            <person name="Fujiyama A."/>
            <person name="Delaux P.-M."/>
            <person name="Quint M."/>
            <person name="TheiBen G."/>
            <person name="Hagemann M."/>
            <person name="Harholt J."/>
            <person name="Dunand C."/>
            <person name="Zachgo S."/>
            <person name="Langdale J."/>
            <person name="Maumus F."/>
            <person name="Straeten D.V.D."/>
            <person name="Gould S.B."/>
            <person name="Rensing S.A."/>
        </authorList>
    </citation>
    <scope>NUCLEOTIDE SEQUENCE [LARGE SCALE GENOMIC DNA]</scope>
    <source>
        <strain evidence="3 4">S276</strain>
    </source>
</reference>
<dbReference type="SUPFAM" id="SSF82185">
    <property type="entry name" value="Histone H3 K4-specific methyltransferase SET7/9 N-terminal domain"/>
    <property type="match status" value="1"/>
</dbReference>
<evidence type="ECO:0000256" key="1">
    <source>
        <dbReference type="ARBA" id="ARBA00022737"/>
    </source>
</evidence>
<dbReference type="Proteomes" id="UP000265515">
    <property type="component" value="Unassembled WGS sequence"/>
</dbReference>
<feature type="compositionally biased region" description="Acidic residues" evidence="2">
    <location>
        <begin position="52"/>
        <end position="67"/>
    </location>
</feature>
<feature type="compositionally biased region" description="Basic and acidic residues" evidence="2">
    <location>
        <begin position="111"/>
        <end position="125"/>
    </location>
</feature>
<feature type="region of interest" description="Disordered" evidence="2">
    <location>
        <begin position="682"/>
        <end position="753"/>
    </location>
</feature>
<feature type="compositionally biased region" description="Acidic residues" evidence="2">
    <location>
        <begin position="450"/>
        <end position="459"/>
    </location>
</feature>
<gene>
    <name evidence="3" type="ORF">CBR_g3205</name>
</gene>
<dbReference type="InterPro" id="IPR003409">
    <property type="entry name" value="MORN"/>
</dbReference>
<accession>A0A388KF29</accession>
<dbReference type="OrthoDB" id="5970431at2759"/>
<keyword evidence="1" id="KW-0677">Repeat</keyword>
<dbReference type="PANTHER" id="PTHR43215">
    <property type="entry name" value="RADIAL SPOKE HEAD 1 HOMOLOG"/>
    <property type="match status" value="1"/>
</dbReference>
<dbReference type="Gene3D" id="2.20.110.10">
    <property type="entry name" value="Histone H3 K4-specific methyltransferase SET7/9 N-terminal domain"/>
    <property type="match status" value="1"/>
</dbReference>
<dbReference type="EMBL" id="BFEA01000103">
    <property type="protein sequence ID" value="GBG68664.1"/>
    <property type="molecule type" value="Genomic_DNA"/>
</dbReference>
<dbReference type="AlphaFoldDB" id="A0A388KF29"/>
<feature type="compositionally biased region" description="Low complexity" evidence="2">
    <location>
        <begin position="567"/>
        <end position="581"/>
    </location>
</feature>
<keyword evidence="4" id="KW-1185">Reference proteome</keyword>
<feature type="compositionally biased region" description="Basic and acidic residues" evidence="2">
    <location>
        <begin position="84"/>
        <end position="96"/>
    </location>
</feature>
<protein>
    <submittedName>
        <fullName evidence="3">Uncharacterized protein</fullName>
    </submittedName>
</protein>
<comment type="caution">
    <text evidence="3">The sequence shown here is derived from an EMBL/GenBank/DDBJ whole genome shotgun (WGS) entry which is preliminary data.</text>
</comment>
<feature type="compositionally biased region" description="Gly residues" evidence="2">
    <location>
        <begin position="683"/>
        <end position="712"/>
    </location>
</feature>
<dbReference type="PANTHER" id="PTHR43215:SF14">
    <property type="entry name" value="RADIAL SPOKE HEAD 1 HOMOLOG"/>
    <property type="match status" value="1"/>
</dbReference>
<dbReference type="Pfam" id="PF02493">
    <property type="entry name" value="MORN"/>
    <property type="match status" value="2"/>
</dbReference>
<evidence type="ECO:0000256" key="2">
    <source>
        <dbReference type="SAM" id="MobiDB-lite"/>
    </source>
</evidence>
<feature type="compositionally biased region" description="Low complexity" evidence="2">
    <location>
        <begin position="713"/>
        <end position="740"/>
    </location>
</feature>
<organism evidence="3 4">
    <name type="scientific">Chara braunii</name>
    <name type="common">Braun's stonewort</name>
    <dbReference type="NCBI Taxonomy" id="69332"/>
    <lineage>
        <taxon>Eukaryota</taxon>
        <taxon>Viridiplantae</taxon>
        <taxon>Streptophyta</taxon>
        <taxon>Charophyceae</taxon>
        <taxon>Charales</taxon>
        <taxon>Characeae</taxon>
        <taxon>Chara</taxon>
    </lineage>
</organism>
<feature type="region of interest" description="Disordered" evidence="2">
    <location>
        <begin position="1"/>
        <end position="126"/>
    </location>
</feature>
<sequence length="753" mass="82261">MVAQPHVLDLYSDSAISGNSCKRGRTNKSNKWQKELHDNEEVSENDPTFEMHEEEENFEELSDADETSEGRDETSEGGAFHSAQDSKEESNSDQAHRGHPTANVEVTNPTEESHNDEKRGFDMFHKRSLGRSITEAKDTLTQEVRRGVFSATTTRDKPPYNLGKRGRNLRVYNKKASFHVDMKKAEEVLKRNCCKAKCFRKFSATYVYYTREIFWAMKQPEQVNFLLREMRVTSYFSDEGQLEKLRQFPWLVPPFTVPSFSSHLGSDSHRSFPVSYFSSLSDDRGCSRGGPGGRDGGRLPGALGGVEEKVKCLMERRVEGEAWQAGGVRAGVGGRRPHGQGTLLYADGSMYKGDWQHGICHGKGEWKDAISGIFYAGMFENGKRKEIPSYLSVASTAAEVDRRRNVSVLKLPANEQLLPDIFVACALPVPERKLVEGNLDGVGEEKEKEEKEEEEEEEEHLPLLIDINALTNDDANDATSGSEGEYSLRNSVQHSLELLARLPRVAACESGRTLAISIHIGEPQVIEPVTDIGQQQQQGTAVAAAPSKGKAKASFTTKKSRLRSSSKSKATTPTSSKPGTPRGKRVNPFAAGRGPSVPEVEALQQQVSFGESLSFRVEEGSPPLLRQQARTHKGVAHFSGLEMQNAFEKRGTYTIRIVDVTPAGPGVDIMPQQWIIAKVQDGGLRGSTRGGGGSGAGTPRGRGSVRGGGQRGGSRTPRASSPGKASGKSSASPKPGSAGKRASDQRGKSRGKL</sequence>
<evidence type="ECO:0000313" key="4">
    <source>
        <dbReference type="Proteomes" id="UP000265515"/>
    </source>
</evidence>